<accession>A0A6J0N7Y1</accession>
<feature type="domain" description="Reverse transcriptase" evidence="1">
    <location>
        <begin position="62"/>
        <end position="344"/>
    </location>
</feature>
<dbReference type="AlphaFoldDB" id="A0A6J0N7Y1"/>
<keyword evidence="2" id="KW-1185">Reference proteome</keyword>
<dbReference type="OrthoDB" id="1111448at2759"/>
<dbReference type="Pfam" id="PF13966">
    <property type="entry name" value="zf-RVT"/>
    <property type="match status" value="1"/>
</dbReference>
<evidence type="ECO:0000313" key="3">
    <source>
        <dbReference type="RefSeq" id="XP_018479968.1"/>
    </source>
</evidence>
<proteinExistence type="predicted"/>
<dbReference type="SUPFAM" id="SSF56672">
    <property type="entry name" value="DNA/RNA polymerases"/>
    <property type="match status" value="1"/>
</dbReference>
<dbReference type="InterPro" id="IPR000477">
    <property type="entry name" value="RT_dom"/>
</dbReference>
<organism evidence="2 3">
    <name type="scientific">Raphanus sativus</name>
    <name type="common">Radish</name>
    <name type="synonym">Raphanus raphanistrum var. sativus</name>
    <dbReference type="NCBI Taxonomy" id="3726"/>
    <lineage>
        <taxon>Eukaryota</taxon>
        <taxon>Viridiplantae</taxon>
        <taxon>Streptophyta</taxon>
        <taxon>Embryophyta</taxon>
        <taxon>Tracheophyta</taxon>
        <taxon>Spermatophyta</taxon>
        <taxon>Magnoliopsida</taxon>
        <taxon>eudicotyledons</taxon>
        <taxon>Gunneridae</taxon>
        <taxon>Pentapetalae</taxon>
        <taxon>rosids</taxon>
        <taxon>malvids</taxon>
        <taxon>Brassicales</taxon>
        <taxon>Brassicaceae</taxon>
        <taxon>Brassiceae</taxon>
        <taxon>Raphanus</taxon>
    </lineage>
</organism>
<dbReference type="KEGG" id="rsz:108851032"/>
<reference evidence="3" key="2">
    <citation type="submission" date="2025-08" db="UniProtKB">
        <authorList>
            <consortium name="RefSeq"/>
        </authorList>
    </citation>
    <scope>IDENTIFICATION</scope>
    <source>
        <tissue evidence="3">Leaf</tissue>
    </source>
</reference>
<reference evidence="2" key="1">
    <citation type="journal article" date="2019" name="Database">
        <title>The radish genome database (RadishGD): an integrated information resource for radish genomics.</title>
        <authorList>
            <person name="Yu H.J."/>
            <person name="Baek S."/>
            <person name="Lee Y.J."/>
            <person name="Cho A."/>
            <person name="Mun J.H."/>
        </authorList>
    </citation>
    <scope>NUCLEOTIDE SEQUENCE [LARGE SCALE GENOMIC DNA]</scope>
    <source>
        <strain evidence="2">cv. WK10039</strain>
    </source>
</reference>
<dbReference type="PANTHER" id="PTHR33116">
    <property type="entry name" value="REVERSE TRANSCRIPTASE ZINC-BINDING DOMAIN-CONTAINING PROTEIN-RELATED-RELATED"/>
    <property type="match status" value="1"/>
</dbReference>
<dbReference type="PANTHER" id="PTHR33116:SF86">
    <property type="entry name" value="REVERSE TRANSCRIPTASE DOMAIN-CONTAINING PROTEIN"/>
    <property type="match status" value="1"/>
</dbReference>
<dbReference type="PROSITE" id="PS50878">
    <property type="entry name" value="RT_POL"/>
    <property type="match status" value="1"/>
</dbReference>
<dbReference type="Pfam" id="PF00078">
    <property type="entry name" value="RVT_1"/>
    <property type="match status" value="1"/>
</dbReference>
<sequence>MNVRVSAVMNQGLISEVTDEEIRRAVFSIKASSAPGPDGMSGLFFQQYWEEIGPKVSVEVKKFFEMSVMPAEWNFTYLCLIPKVQNPETMTDLRPISLCSVLYKIISKILMSRLQPFLPEIISVNQSAFVAERLITDNIAIAHEAMHVLRVNPSIMNENMVVKTDMSKAYDKVEWSYLRSLMEALGFDPIWVKLVMACVTSVSFAVLVNDRPYGLIRPERGLRQGDPLSPFLFVLCTEGLTHLLNRAERLSLINGLRFDDLGPSVHHLLFADDSLFLCKANEDQAQNLQQVLEIYSRATGQTINLQKSAISFGSQIAPDQKMVIQGVLGIHNEGGSSKYLGLPECFSGSKIELLSYLKERVHGRLSIWYLRKLSQGGKEILLKTTASALPVYPMSVFRLPKTICSNIASAMANYWWGADEHLRKIHWLSWDKLCLPKEIGGMGFRDLEVFNQALLAKQAWKVLVYPHCLLAQVLKSRYFPNSNFLEAKLGERPSYAWRSLLFGRELLLKGLQKRVGDGNSINVWTSRWMEDETDGYGLRAPRIKSCIFDVNLKVRDLIDFPNRCWNRQALEEVFVPSDIRILMKNQPVTTKEDYWVWKFNKSGAYSVKSGYWLAARAKHKEALILAEALPSLNPLKAQIWKVQTVPKIRTFLWKALSQVLPVAALLNERGMKCDERCQLCGYEGESVNHILFMCHMARKCWALSNIPSPRGGFSDHSLYQNIAFLLKASKNANFDVGFTRNWLWILWYLWKNRNTFIFESKCYEAEDIIQKAKEKTEAWFLAQQVQSGMEVMENNVSKPSVIERVGGVKPGWVSCEFDMEWVNEEEDMGAAWIVKNETGKVLLHSRRAFVGIKTRGEAKLQVWLWVLESMKSLKKKKVIFVSAFGDLVQAVHKLVMWPALQFEVSEIGRELEEYEASELRLGSFEELRCASFIVQSVRRLGFHQSYVALGHPRWLDHMYVTERVSSDS</sequence>
<dbReference type="InterPro" id="IPR026960">
    <property type="entry name" value="RVT-Znf"/>
</dbReference>
<evidence type="ECO:0000313" key="2">
    <source>
        <dbReference type="Proteomes" id="UP000504610"/>
    </source>
</evidence>
<evidence type="ECO:0000259" key="1">
    <source>
        <dbReference type="PROSITE" id="PS50878"/>
    </source>
</evidence>
<name>A0A6J0N7Y1_RAPSA</name>
<dbReference type="RefSeq" id="XP_018479968.1">
    <property type="nucleotide sequence ID" value="XM_018624466.1"/>
</dbReference>
<dbReference type="CDD" id="cd01650">
    <property type="entry name" value="RT_nLTR_like"/>
    <property type="match status" value="1"/>
</dbReference>
<gene>
    <name evidence="3" type="primary">LOC108851032</name>
</gene>
<dbReference type="InterPro" id="IPR043502">
    <property type="entry name" value="DNA/RNA_pol_sf"/>
</dbReference>
<dbReference type="Proteomes" id="UP000504610">
    <property type="component" value="Chromosome 4"/>
</dbReference>
<protein>
    <submittedName>
        <fullName evidence="3">Uncharacterized protein LOC108851032</fullName>
    </submittedName>
</protein>
<dbReference type="GeneID" id="108851032"/>